<dbReference type="FunFam" id="3.30.450.20:FF:000155">
    <property type="entry name" value="Sensor histidine kinase TodS"/>
    <property type="match status" value="1"/>
</dbReference>
<evidence type="ECO:0000256" key="11">
    <source>
        <dbReference type="ARBA" id="ARBA00023136"/>
    </source>
</evidence>
<keyword evidence="19" id="KW-1185">Reference proteome</keyword>
<feature type="domain" description="PAS" evidence="16">
    <location>
        <begin position="768"/>
        <end position="812"/>
    </location>
</feature>
<feature type="domain" description="Response regulatory" evidence="15">
    <location>
        <begin position="1139"/>
        <end position="1258"/>
    </location>
</feature>
<feature type="region of interest" description="Disordered" evidence="13">
    <location>
        <begin position="1"/>
        <end position="26"/>
    </location>
</feature>
<evidence type="ECO:0000256" key="1">
    <source>
        <dbReference type="ARBA" id="ARBA00000085"/>
    </source>
</evidence>
<reference evidence="18 19" key="1">
    <citation type="submission" date="2019-02" db="EMBL/GenBank/DDBJ databases">
        <title>Deep-cultivation of Planctomycetes and their phenomic and genomic characterization uncovers novel biology.</title>
        <authorList>
            <person name="Wiegand S."/>
            <person name="Jogler M."/>
            <person name="Boedeker C."/>
            <person name="Pinto D."/>
            <person name="Vollmers J."/>
            <person name="Rivas-Marin E."/>
            <person name="Kohn T."/>
            <person name="Peeters S.H."/>
            <person name="Heuer A."/>
            <person name="Rast P."/>
            <person name="Oberbeckmann S."/>
            <person name="Bunk B."/>
            <person name="Jeske O."/>
            <person name="Meyerdierks A."/>
            <person name="Storesund J.E."/>
            <person name="Kallscheuer N."/>
            <person name="Luecker S."/>
            <person name="Lage O.M."/>
            <person name="Pohl T."/>
            <person name="Merkel B.J."/>
            <person name="Hornburger P."/>
            <person name="Mueller R.-W."/>
            <person name="Bruemmer F."/>
            <person name="Labrenz M."/>
            <person name="Spormann A.M."/>
            <person name="Op Den Camp H."/>
            <person name="Overmann J."/>
            <person name="Amann R."/>
            <person name="Jetten M.S.M."/>
            <person name="Mascher T."/>
            <person name="Medema M.H."/>
            <person name="Devos D.P."/>
            <person name="Kaster A.-K."/>
            <person name="Ovreas L."/>
            <person name="Rohde M."/>
            <person name="Galperin M.Y."/>
            <person name="Jogler C."/>
        </authorList>
    </citation>
    <scope>NUCLEOTIDE SEQUENCE [LARGE SCALE GENOMIC DNA]</scope>
    <source>
        <strain evidence="18 19">Pla100</strain>
    </source>
</reference>
<accession>A0A5C6ANZ8</accession>
<evidence type="ECO:0000256" key="13">
    <source>
        <dbReference type="SAM" id="MobiDB-lite"/>
    </source>
</evidence>
<dbReference type="Pfam" id="PF00072">
    <property type="entry name" value="Response_reg"/>
    <property type="match status" value="1"/>
</dbReference>
<dbReference type="AlphaFoldDB" id="A0A5C6ANZ8"/>
<dbReference type="InterPro" id="IPR011006">
    <property type="entry name" value="CheY-like_superfamily"/>
</dbReference>
<dbReference type="InterPro" id="IPR036097">
    <property type="entry name" value="HisK_dim/P_sf"/>
</dbReference>
<dbReference type="Pfam" id="PF13185">
    <property type="entry name" value="GAF_2"/>
    <property type="match status" value="1"/>
</dbReference>
<comment type="catalytic activity">
    <reaction evidence="1">
        <text>ATP + protein L-histidine = ADP + protein N-phospho-L-histidine.</text>
        <dbReference type="EC" id="2.7.13.3"/>
    </reaction>
</comment>
<dbReference type="FunFam" id="3.30.565.10:FF:000010">
    <property type="entry name" value="Sensor histidine kinase RcsC"/>
    <property type="match status" value="1"/>
</dbReference>
<dbReference type="Pfam" id="PF13596">
    <property type="entry name" value="PAS_10"/>
    <property type="match status" value="1"/>
</dbReference>
<dbReference type="InterPro" id="IPR036890">
    <property type="entry name" value="HATPase_C_sf"/>
</dbReference>
<dbReference type="GO" id="GO:0005524">
    <property type="term" value="F:ATP binding"/>
    <property type="evidence" value="ECO:0007669"/>
    <property type="project" value="UniProtKB-KW"/>
</dbReference>
<keyword evidence="6" id="KW-0812">Transmembrane</keyword>
<feature type="domain" description="PAC" evidence="17">
    <location>
        <begin position="562"/>
        <end position="613"/>
    </location>
</feature>
<dbReference type="Pfam" id="PF08448">
    <property type="entry name" value="PAS_4"/>
    <property type="match status" value="2"/>
</dbReference>
<dbReference type="EMBL" id="SJPM01000002">
    <property type="protein sequence ID" value="TWU01723.1"/>
    <property type="molecule type" value="Genomic_DNA"/>
</dbReference>
<dbReference type="CDD" id="cd17546">
    <property type="entry name" value="REC_hyHK_CKI1_RcsC-like"/>
    <property type="match status" value="1"/>
</dbReference>
<evidence type="ECO:0000256" key="2">
    <source>
        <dbReference type="ARBA" id="ARBA00004370"/>
    </source>
</evidence>
<evidence type="ECO:0000256" key="3">
    <source>
        <dbReference type="ARBA" id="ARBA00012438"/>
    </source>
</evidence>
<keyword evidence="8 18" id="KW-0418">Kinase</keyword>
<feature type="domain" description="PAC" evidence="17">
    <location>
        <begin position="815"/>
        <end position="867"/>
    </location>
</feature>
<dbReference type="InterPro" id="IPR000700">
    <property type="entry name" value="PAS-assoc_C"/>
</dbReference>
<dbReference type="SUPFAM" id="SSF55874">
    <property type="entry name" value="ATPase domain of HSP90 chaperone/DNA topoisomerase II/histidine kinase"/>
    <property type="match status" value="1"/>
</dbReference>
<dbReference type="Pfam" id="PF02518">
    <property type="entry name" value="HATPase_c"/>
    <property type="match status" value="1"/>
</dbReference>
<dbReference type="Gene3D" id="1.10.287.130">
    <property type="match status" value="1"/>
</dbReference>
<dbReference type="Proteomes" id="UP000316213">
    <property type="component" value="Unassembled WGS sequence"/>
</dbReference>
<dbReference type="SMART" id="SM00065">
    <property type="entry name" value="GAF"/>
    <property type="match status" value="1"/>
</dbReference>
<keyword evidence="5 18" id="KW-0808">Transferase</keyword>
<dbReference type="GO" id="GO:0000155">
    <property type="term" value="F:phosphorelay sensor kinase activity"/>
    <property type="evidence" value="ECO:0007669"/>
    <property type="project" value="InterPro"/>
</dbReference>
<dbReference type="Gene3D" id="3.30.450.40">
    <property type="match status" value="1"/>
</dbReference>
<evidence type="ECO:0000256" key="4">
    <source>
        <dbReference type="ARBA" id="ARBA00022553"/>
    </source>
</evidence>
<evidence type="ECO:0000313" key="19">
    <source>
        <dbReference type="Proteomes" id="UP000316213"/>
    </source>
</evidence>
<dbReference type="SMART" id="SM00091">
    <property type="entry name" value="PAS"/>
    <property type="match status" value="5"/>
</dbReference>
<dbReference type="SUPFAM" id="SSF55785">
    <property type="entry name" value="PYP-like sensor domain (PAS domain)"/>
    <property type="match status" value="5"/>
</dbReference>
<dbReference type="InterPro" id="IPR003661">
    <property type="entry name" value="HisK_dim/P_dom"/>
</dbReference>
<feature type="modified residue" description="4-aspartylphosphate" evidence="12">
    <location>
        <position position="1193"/>
    </location>
</feature>
<dbReference type="CDD" id="cd00082">
    <property type="entry name" value="HisKA"/>
    <property type="match status" value="1"/>
</dbReference>
<feature type="domain" description="Histidine kinase" evidence="14">
    <location>
        <begin position="885"/>
        <end position="1103"/>
    </location>
</feature>
<dbReference type="PANTHER" id="PTHR43047:SF72">
    <property type="entry name" value="OSMOSENSING HISTIDINE PROTEIN KINASE SLN1"/>
    <property type="match status" value="1"/>
</dbReference>
<name>A0A5C6ANZ8_9BACT</name>
<evidence type="ECO:0000256" key="9">
    <source>
        <dbReference type="ARBA" id="ARBA00022840"/>
    </source>
</evidence>
<dbReference type="Gene3D" id="3.40.50.2300">
    <property type="match status" value="1"/>
</dbReference>
<dbReference type="Pfam" id="PF00512">
    <property type="entry name" value="HisKA"/>
    <property type="match status" value="1"/>
</dbReference>
<feature type="domain" description="PAC" evidence="17">
    <location>
        <begin position="690"/>
        <end position="742"/>
    </location>
</feature>
<keyword evidence="9" id="KW-0067">ATP-binding</keyword>
<dbReference type="InterPro" id="IPR013655">
    <property type="entry name" value="PAS_fold_3"/>
</dbReference>
<dbReference type="Gene3D" id="3.30.565.10">
    <property type="entry name" value="Histidine kinase-like ATPase, C-terminal domain"/>
    <property type="match status" value="1"/>
</dbReference>
<dbReference type="Gene3D" id="2.10.70.100">
    <property type="match status" value="2"/>
</dbReference>
<sequence>MSDMQRSSEKLAAESERELSETRGQFDRLTQDYEAAIEQVKSANEELTSLNEQKRLANVELETSKEEVQSLAAALERTNSDLDNLLRSTQIATIFLDGDFNIRRFSSAATSIYGLVSTDIGLPLNGLTSMVADMPPLPERESLQVHQPIEHRVRSRDARIYIRRVVPYHDQSGNLDGAVVTFTDITNQELAQMQVEASQRQLQTFADAIPRSIAIVDTQETFLFANQACCDRWQRGVDKFVGHQIKDVVSTEAYEEIKPKIAEAFKGKRVTFELKLKRPSEGRPIYEEVHYVPQVGPGGTVEAVLVIITDITIRKRRELNFAMIAELQVALIPLHSVEELQQIACQRVAEYMQASRCCFLQVDEDGQHLHVTHDYSRGKIASILGRYKLTDYHTDEEQHAFQSGKPVVICDVRSQVSADRRPRFGALQVEAVCNVSFRRENNVHYVLATQMDHPHDWTDDEILLLQNVIDQLGVRIERAEAVLELSNAKQQMDLALEISRVASWTWDFDANKPNHNSNLNRLFGFDPDTLPSLSEFVDRMDADHRGRVTAAIEQALTYGGTYDEEYPIHLPGGEVRWVHAIGRGSGPGKSPRQFLGVVTDVTERKRREIELSDRESHLRRVINNQLGLVGVIDKNGILLEVDDRSLAIAKTRREDVVGKHFADAPWWSYDPKVAKGMRDAMDRAMMGEIVRYDLSLFSHGDDGVLIDFMIAPVTNEAGEVEYLIPSGVDIRERAAYERSLKETSRRMEMAMRAGRMAAWEWTPQESVWTEQLYNLLGIDSDQEPCNELFFSIVHPEDIDNLKSDWQSAVDGTDSYDVEFRIVRSDGQVRWISGMGEVVRSHSGKVVKMYGVNWDSTSEHEQAAALRESEKRAQAASASKSAFLANMSHEIRTPMTAILGYTDLLQEFVLAAEAKQHLQTIRHNGNYLLEIINDILDLSKIEAGKFEVERERFDPVRVIEDVRSVMDVRARESGLTLTVQYDGKLPLVIESDAKRLKQILINLVGNAIKFTHEGRVNVRARFDSETKTLCFDVIDTGIGMTQQQLDRLFKPFSQGDSSVSRRFGGTGLGLAISQKLAELLGGEIVASSTLEVGSTFTVTLQTGDIADQLLVDYSSGEIKRESSSAESKTAVDAVHNLNCRILVVDDRRDIRFLSKHILTKAGATVVECEDGQIAVDYVAGVLETSERPDLILLDMQMPNLDGYQAARKLRELGYTGPIIALTADAMQGDMTACLKAGCNDYLSKPIDQAAMLQKIARMIS</sequence>
<evidence type="ECO:0000259" key="16">
    <source>
        <dbReference type="PROSITE" id="PS50112"/>
    </source>
</evidence>
<keyword evidence="4 12" id="KW-0597">Phosphoprotein</keyword>
<keyword evidence="10" id="KW-1133">Transmembrane helix</keyword>
<comment type="subcellular location">
    <subcellularLocation>
        <location evidence="2">Membrane</location>
    </subcellularLocation>
</comment>
<dbReference type="EC" id="2.7.13.3" evidence="3"/>
<dbReference type="SMART" id="SM00086">
    <property type="entry name" value="PAC"/>
    <property type="match status" value="5"/>
</dbReference>
<feature type="domain" description="PAS" evidence="16">
    <location>
        <begin position="614"/>
        <end position="688"/>
    </location>
</feature>
<gene>
    <name evidence="18" type="primary">luxQ_3</name>
    <name evidence="18" type="ORF">Pla100_14580</name>
</gene>
<dbReference type="RefSeq" id="WP_146576963.1">
    <property type="nucleotide sequence ID" value="NZ_SJPM01000002.1"/>
</dbReference>
<evidence type="ECO:0000313" key="18">
    <source>
        <dbReference type="EMBL" id="TWU01723.1"/>
    </source>
</evidence>
<dbReference type="PROSITE" id="PS50113">
    <property type="entry name" value="PAC"/>
    <property type="match status" value="5"/>
</dbReference>
<dbReference type="SUPFAM" id="SSF55781">
    <property type="entry name" value="GAF domain-like"/>
    <property type="match status" value="1"/>
</dbReference>
<dbReference type="PANTHER" id="PTHR43047">
    <property type="entry name" value="TWO-COMPONENT HISTIDINE PROTEIN KINASE"/>
    <property type="match status" value="1"/>
</dbReference>
<dbReference type="InterPro" id="IPR005467">
    <property type="entry name" value="His_kinase_dom"/>
</dbReference>
<dbReference type="InterPro" id="IPR003594">
    <property type="entry name" value="HATPase_dom"/>
</dbReference>
<dbReference type="FunFam" id="1.10.287.130:FF:000004">
    <property type="entry name" value="Ethylene receptor 1"/>
    <property type="match status" value="1"/>
</dbReference>
<dbReference type="InterPro" id="IPR001610">
    <property type="entry name" value="PAC"/>
</dbReference>
<dbReference type="PROSITE" id="PS50109">
    <property type="entry name" value="HIS_KIN"/>
    <property type="match status" value="1"/>
</dbReference>
<feature type="domain" description="PAC" evidence="17">
    <location>
        <begin position="270"/>
        <end position="323"/>
    </location>
</feature>
<evidence type="ECO:0000259" key="17">
    <source>
        <dbReference type="PROSITE" id="PS50113"/>
    </source>
</evidence>
<dbReference type="Pfam" id="PF08447">
    <property type="entry name" value="PAS_3"/>
    <property type="match status" value="2"/>
</dbReference>
<dbReference type="SMART" id="SM00388">
    <property type="entry name" value="HisKA"/>
    <property type="match status" value="1"/>
</dbReference>
<dbReference type="NCBIfam" id="TIGR00229">
    <property type="entry name" value="sensory_box"/>
    <property type="match status" value="2"/>
</dbReference>
<dbReference type="SUPFAM" id="SSF47384">
    <property type="entry name" value="Homodimeric domain of signal transducing histidine kinase"/>
    <property type="match status" value="1"/>
</dbReference>
<dbReference type="PROSITE" id="PS50110">
    <property type="entry name" value="RESPONSE_REGULATORY"/>
    <property type="match status" value="1"/>
</dbReference>
<comment type="caution">
    <text evidence="18">The sequence shown here is derived from an EMBL/GenBank/DDBJ whole genome shotgun (WGS) entry which is preliminary data.</text>
</comment>
<dbReference type="SMART" id="SM00448">
    <property type="entry name" value="REC"/>
    <property type="match status" value="1"/>
</dbReference>
<dbReference type="CDD" id="cd16922">
    <property type="entry name" value="HATPase_EvgS-ArcB-TorS-like"/>
    <property type="match status" value="1"/>
</dbReference>
<dbReference type="GO" id="GO:0009927">
    <property type="term" value="F:histidine phosphotransfer kinase activity"/>
    <property type="evidence" value="ECO:0007669"/>
    <property type="project" value="TreeGrafter"/>
</dbReference>
<protein>
    <recommendedName>
        <fullName evidence="3">histidine kinase</fullName>
        <ecNumber evidence="3">2.7.13.3</ecNumber>
    </recommendedName>
</protein>
<dbReference type="InterPro" id="IPR029016">
    <property type="entry name" value="GAF-like_dom_sf"/>
</dbReference>
<evidence type="ECO:0000256" key="7">
    <source>
        <dbReference type="ARBA" id="ARBA00022741"/>
    </source>
</evidence>
<evidence type="ECO:0000256" key="6">
    <source>
        <dbReference type="ARBA" id="ARBA00022692"/>
    </source>
</evidence>
<dbReference type="CDD" id="cd00130">
    <property type="entry name" value="PAS"/>
    <property type="match status" value="2"/>
</dbReference>
<dbReference type="InterPro" id="IPR004358">
    <property type="entry name" value="Sig_transdc_His_kin-like_C"/>
</dbReference>
<keyword evidence="7" id="KW-0547">Nucleotide-binding</keyword>
<dbReference type="SMART" id="SM00387">
    <property type="entry name" value="HATPase_c"/>
    <property type="match status" value="1"/>
</dbReference>
<feature type="domain" description="PAC" evidence="17">
    <location>
        <begin position="147"/>
        <end position="197"/>
    </location>
</feature>
<evidence type="ECO:0000256" key="10">
    <source>
        <dbReference type="ARBA" id="ARBA00022989"/>
    </source>
</evidence>
<dbReference type="InterPro" id="IPR003018">
    <property type="entry name" value="GAF"/>
</dbReference>
<dbReference type="InterPro" id="IPR013656">
    <property type="entry name" value="PAS_4"/>
</dbReference>
<dbReference type="InterPro" id="IPR001789">
    <property type="entry name" value="Sig_transdc_resp-reg_receiver"/>
</dbReference>
<evidence type="ECO:0000256" key="12">
    <source>
        <dbReference type="PROSITE-ProRule" id="PRU00169"/>
    </source>
</evidence>
<dbReference type="InterPro" id="IPR035965">
    <property type="entry name" value="PAS-like_dom_sf"/>
</dbReference>
<dbReference type="PROSITE" id="PS50112">
    <property type="entry name" value="PAS"/>
    <property type="match status" value="2"/>
</dbReference>
<keyword evidence="11" id="KW-0472">Membrane</keyword>
<proteinExistence type="predicted"/>
<dbReference type="InterPro" id="IPR000014">
    <property type="entry name" value="PAS"/>
</dbReference>
<dbReference type="GO" id="GO:0005886">
    <property type="term" value="C:plasma membrane"/>
    <property type="evidence" value="ECO:0007669"/>
    <property type="project" value="TreeGrafter"/>
</dbReference>
<evidence type="ECO:0000256" key="8">
    <source>
        <dbReference type="ARBA" id="ARBA00022777"/>
    </source>
</evidence>
<organism evidence="18 19">
    <name type="scientific">Neorhodopirellula pilleata</name>
    <dbReference type="NCBI Taxonomy" id="2714738"/>
    <lineage>
        <taxon>Bacteria</taxon>
        <taxon>Pseudomonadati</taxon>
        <taxon>Planctomycetota</taxon>
        <taxon>Planctomycetia</taxon>
        <taxon>Pirellulales</taxon>
        <taxon>Pirellulaceae</taxon>
        <taxon>Neorhodopirellula</taxon>
    </lineage>
</organism>
<dbReference type="Gene3D" id="3.30.450.20">
    <property type="entry name" value="PAS domain"/>
    <property type="match status" value="5"/>
</dbReference>
<evidence type="ECO:0000259" key="14">
    <source>
        <dbReference type="PROSITE" id="PS50109"/>
    </source>
</evidence>
<evidence type="ECO:0000256" key="5">
    <source>
        <dbReference type="ARBA" id="ARBA00022679"/>
    </source>
</evidence>
<evidence type="ECO:0000259" key="15">
    <source>
        <dbReference type="PROSITE" id="PS50110"/>
    </source>
</evidence>
<dbReference type="PRINTS" id="PR00344">
    <property type="entry name" value="BCTRLSENSOR"/>
</dbReference>
<dbReference type="OrthoDB" id="288469at2"/>
<dbReference type="SUPFAM" id="SSF52172">
    <property type="entry name" value="CheY-like"/>
    <property type="match status" value="1"/>
</dbReference>